<accession>A0A0N0UWM2</accession>
<dbReference type="EMBL" id="LGCI01000008">
    <property type="protein sequence ID" value="KOY81815.1"/>
    <property type="molecule type" value="Genomic_DNA"/>
</dbReference>
<reference evidence="1 2" key="1">
    <citation type="submission" date="2015-07" db="EMBL/GenBank/DDBJ databases">
        <title>Genome sequencing project for genomic taxonomy and phylogenomics of Bacillus-like bacteria.</title>
        <authorList>
            <person name="Liu B."/>
            <person name="Wang J."/>
            <person name="Zhu Y."/>
            <person name="Liu G."/>
            <person name="Chen Q."/>
            <person name="Chen Z."/>
            <person name="Che J."/>
            <person name="Ge C."/>
            <person name="Shi H."/>
            <person name="Pan Z."/>
            <person name="Liu X."/>
        </authorList>
    </citation>
    <scope>NUCLEOTIDE SEQUENCE [LARGE SCALE GENOMIC DNA]</scope>
    <source>
        <strain evidence="1 2">DSM 54</strain>
    </source>
</reference>
<dbReference type="STRING" id="33935.ADM90_12935"/>
<gene>
    <name evidence="1" type="ORF">ADM90_12935</name>
</gene>
<organism evidence="1 2">
    <name type="scientific">Lysinibacillus macroides</name>
    <dbReference type="NCBI Taxonomy" id="33935"/>
    <lineage>
        <taxon>Bacteria</taxon>
        <taxon>Bacillati</taxon>
        <taxon>Bacillota</taxon>
        <taxon>Bacilli</taxon>
        <taxon>Bacillales</taxon>
        <taxon>Bacillaceae</taxon>
        <taxon>Lysinibacillus</taxon>
    </lineage>
</organism>
<dbReference type="InterPro" id="IPR046904">
    <property type="entry name" value="ABC-3C_MC2"/>
</dbReference>
<dbReference type="Pfam" id="PF20288">
    <property type="entry name" value="MC2"/>
    <property type="match status" value="1"/>
</dbReference>
<dbReference type="PATRIC" id="fig|33935.3.peg.3433"/>
<evidence type="ECO:0000313" key="2">
    <source>
        <dbReference type="Proteomes" id="UP000037977"/>
    </source>
</evidence>
<proteinExistence type="predicted"/>
<dbReference type="RefSeq" id="WP_053995403.1">
    <property type="nucleotide sequence ID" value="NZ_CP065643.1"/>
</dbReference>
<dbReference type="Proteomes" id="UP000037977">
    <property type="component" value="Unassembled WGS sequence"/>
</dbReference>
<dbReference type="OrthoDB" id="1666671at2"/>
<keyword evidence="2" id="KW-1185">Reference proteome</keyword>
<protein>
    <recommendedName>
        <fullName evidence="3">Threonine transporter</fullName>
    </recommendedName>
</protein>
<sequence length="150" mass="17142">MNNKIFNTEFEMSLRLLLVLSLSKNKNRTLDDLVTADFISNYSKEIGLSDSNLHGDNEFSFSEFSARRLLAQGAIKNLVLENMIKVSYSKDGFQYFISNRGQTLCSSLTSDYATEYRIYAKKALTYMDSKNDKELLNLFGQAASKSLWKE</sequence>
<evidence type="ECO:0008006" key="3">
    <source>
        <dbReference type="Google" id="ProtNLM"/>
    </source>
</evidence>
<name>A0A0N0UWM2_9BACI</name>
<comment type="caution">
    <text evidence="1">The sequence shown here is derived from an EMBL/GenBank/DDBJ whole genome shotgun (WGS) entry which is preliminary data.</text>
</comment>
<dbReference type="AlphaFoldDB" id="A0A0N0UWM2"/>
<evidence type="ECO:0000313" key="1">
    <source>
        <dbReference type="EMBL" id="KOY81815.1"/>
    </source>
</evidence>